<keyword evidence="3" id="KW-1185">Reference proteome</keyword>
<protein>
    <submittedName>
        <fullName evidence="2">Lysophospholipase</fullName>
    </submittedName>
</protein>
<dbReference type="KEGG" id="dalk:DSCA_62100"/>
<dbReference type="InterPro" id="IPR000073">
    <property type="entry name" value="AB_hydrolase_1"/>
</dbReference>
<dbReference type="AlphaFoldDB" id="A0A5K7YVD2"/>
<sequence length="283" mass="31684">MADIKEKSARIEGIDGTMLFYRNFPAQKERFRVVVSHGLGEHSGRYTHVVDALCPMGASLWIHDHRGHGRSQGKRGHVNAFNDYVGDLKVMVELAGRQRPETVPLLLLGHSMGGLIALSFARQHPRHLDGLILSSPLLGVPQPPPAALAAIARFMSMLWPTLSLNNKLDPSRISHDRAVVKAYVSDEWVHSRISARWFTRCMSEIRLTGGSPEAIRQPTLMQVGGDDHLVSAPAALAFFEGLTVADKTLCHYERLFHEIYNETPADRKKVLEDLKQWVADRYL</sequence>
<dbReference type="SUPFAM" id="SSF53474">
    <property type="entry name" value="alpha/beta-Hydrolases"/>
    <property type="match status" value="1"/>
</dbReference>
<dbReference type="OrthoDB" id="9806902at2"/>
<proteinExistence type="predicted"/>
<reference evidence="2 3" key="1">
    <citation type="submission" date="2019-11" db="EMBL/GenBank/DDBJ databases">
        <title>Comparative genomics of hydrocarbon-degrading Desulfosarcina strains.</title>
        <authorList>
            <person name="Watanabe M."/>
            <person name="Kojima H."/>
            <person name="Fukui M."/>
        </authorList>
    </citation>
    <scope>NUCLEOTIDE SEQUENCE [LARGE SCALE GENOMIC DNA]</scope>
    <source>
        <strain evidence="2 3">PL12</strain>
    </source>
</reference>
<dbReference type="InterPro" id="IPR051044">
    <property type="entry name" value="MAG_DAG_Lipase"/>
</dbReference>
<dbReference type="Pfam" id="PF12146">
    <property type="entry name" value="Hydrolase_4"/>
    <property type="match status" value="1"/>
</dbReference>
<dbReference type="EMBL" id="AP021874">
    <property type="protein sequence ID" value="BBO72280.1"/>
    <property type="molecule type" value="Genomic_DNA"/>
</dbReference>
<evidence type="ECO:0000259" key="1">
    <source>
        <dbReference type="Pfam" id="PF12146"/>
    </source>
</evidence>
<dbReference type="Gene3D" id="3.40.50.1820">
    <property type="entry name" value="alpha/beta hydrolase"/>
    <property type="match status" value="1"/>
</dbReference>
<organism evidence="2 3">
    <name type="scientific">Desulfosarcina alkanivorans</name>
    <dbReference type="NCBI Taxonomy" id="571177"/>
    <lineage>
        <taxon>Bacteria</taxon>
        <taxon>Pseudomonadati</taxon>
        <taxon>Thermodesulfobacteriota</taxon>
        <taxon>Desulfobacteria</taxon>
        <taxon>Desulfobacterales</taxon>
        <taxon>Desulfosarcinaceae</taxon>
        <taxon>Desulfosarcina</taxon>
    </lineage>
</organism>
<feature type="domain" description="Serine aminopeptidase S33" evidence="1">
    <location>
        <begin position="29"/>
        <end position="263"/>
    </location>
</feature>
<dbReference type="InterPro" id="IPR022742">
    <property type="entry name" value="Hydrolase_4"/>
</dbReference>
<accession>A0A5K7YVD2</accession>
<dbReference type="InterPro" id="IPR029058">
    <property type="entry name" value="AB_hydrolase_fold"/>
</dbReference>
<dbReference type="PRINTS" id="PR00111">
    <property type="entry name" value="ABHYDROLASE"/>
</dbReference>
<evidence type="ECO:0000313" key="2">
    <source>
        <dbReference type="EMBL" id="BBO72280.1"/>
    </source>
</evidence>
<name>A0A5K7YVD2_9BACT</name>
<dbReference type="Proteomes" id="UP000427906">
    <property type="component" value="Chromosome"/>
</dbReference>
<dbReference type="RefSeq" id="WP_155319998.1">
    <property type="nucleotide sequence ID" value="NZ_AP021874.1"/>
</dbReference>
<gene>
    <name evidence="2" type="primary">pldB</name>
    <name evidence="2" type="ORF">DSCA_62100</name>
</gene>
<evidence type="ECO:0000313" key="3">
    <source>
        <dbReference type="Proteomes" id="UP000427906"/>
    </source>
</evidence>
<dbReference type="PANTHER" id="PTHR11614">
    <property type="entry name" value="PHOSPHOLIPASE-RELATED"/>
    <property type="match status" value="1"/>
</dbReference>